<dbReference type="STRING" id="488538.SAR116_0171"/>
<dbReference type="Pfam" id="PF02504">
    <property type="entry name" value="FA_synthesis"/>
    <property type="match status" value="1"/>
</dbReference>
<comment type="subcellular location">
    <subcellularLocation>
        <location evidence="10">Cytoplasm</location>
    </subcellularLocation>
    <text evidence="10">Associated with the membrane possibly through PlsY.</text>
</comment>
<dbReference type="GO" id="GO:0016491">
    <property type="term" value="F:oxidoreductase activity"/>
    <property type="evidence" value="ECO:0007669"/>
    <property type="project" value="UniProtKB-KW"/>
</dbReference>
<name>D5BPD2_PUNMI</name>
<dbReference type="GO" id="GO:0006633">
    <property type="term" value="P:fatty acid biosynthetic process"/>
    <property type="evidence" value="ECO:0007669"/>
    <property type="project" value="UniProtKB-UniRule"/>
</dbReference>
<protein>
    <recommendedName>
        <fullName evidence="8 10">Phosphate acyltransferase</fullName>
        <ecNumber evidence="8 10">2.3.1.274</ecNumber>
    </recommendedName>
    <alternativeName>
        <fullName evidence="10">Acyl-ACP phosphotransacylase</fullName>
    </alternativeName>
    <alternativeName>
        <fullName evidence="10">Acyl-[acyl-carrier-protein]--phosphate acyltransferase</fullName>
    </alternativeName>
    <alternativeName>
        <fullName evidence="10">Phosphate-acyl-ACP acyltransferase</fullName>
    </alternativeName>
</protein>
<keyword evidence="11" id="KW-0560">Oxidoreductase</keyword>
<evidence type="ECO:0000256" key="2">
    <source>
        <dbReference type="ARBA" id="ARBA00022490"/>
    </source>
</evidence>
<evidence type="ECO:0000256" key="5">
    <source>
        <dbReference type="ARBA" id="ARBA00023098"/>
    </source>
</evidence>
<comment type="catalytic activity">
    <reaction evidence="1 10">
        <text>a fatty acyl-[ACP] + phosphate = an acyl phosphate + holo-[ACP]</text>
        <dbReference type="Rhea" id="RHEA:42292"/>
        <dbReference type="Rhea" id="RHEA-COMP:9685"/>
        <dbReference type="Rhea" id="RHEA-COMP:14125"/>
        <dbReference type="ChEBI" id="CHEBI:43474"/>
        <dbReference type="ChEBI" id="CHEBI:59918"/>
        <dbReference type="ChEBI" id="CHEBI:64479"/>
        <dbReference type="ChEBI" id="CHEBI:138651"/>
        <dbReference type="EC" id="2.3.1.274"/>
    </reaction>
</comment>
<evidence type="ECO:0000256" key="4">
    <source>
        <dbReference type="ARBA" id="ARBA00022679"/>
    </source>
</evidence>
<evidence type="ECO:0000256" key="10">
    <source>
        <dbReference type="HAMAP-Rule" id="MF_00019"/>
    </source>
</evidence>
<comment type="pathway">
    <text evidence="10">Lipid metabolism; phospholipid metabolism.</text>
</comment>
<dbReference type="PANTHER" id="PTHR30100">
    <property type="entry name" value="FATTY ACID/PHOSPHOLIPID SYNTHESIS PROTEIN PLSX"/>
    <property type="match status" value="1"/>
</dbReference>
<dbReference type="PIRSF" id="PIRSF002465">
    <property type="entry name" value="Phsphlp_syn_PlsX"/>
    <property type="match status" value="1"/>
</dbReference>
<dbReference type="Gene3D" id="3.40.718.10">
    <property type="entry name" value="Isopropylmalate Dehydrogenase"/>
    <property type="match status" value="1"/>
</dbReference>
<evidence type="ECO:0000256" key="6">
    <source>
        <dbReference type="ARBA" id="ARBA00023209"/>
    </source>
</evidence>
<comment type="similarity">
    <text evidence="10">Belongs to the PlsX family.</text>
</comment>
<dbReference type="UniPathway" id="UPA00085"/>
<keyword evidence="4 10" id="KW-0808">Transferase</keyword>
<proteinExistence type="inferred from homology"/>
<keyword evidence="3 10" id="KW-0444">Lipid biosynthesis</keyword>
<dbReference type="SUPFAM" id="SSF53659">
    <property type="entry name" value="Isocitrate/Isopropylmalate dehydrogenase-like"/>
    <property type="match status" value="1"/>
</dbReference>
<evidence type="ECO:0000256" key="3">
    <source>
        <dbReference type="ARBA" id="ARBA00022516"/>
    </source>
</evidence>
<organism evidence="11 12">
    <name type="scientific">Puniceispirillum marinum (strain IMCC1322)</name>
    <dbReference type="NCBI Taxonomy" id="488538"/>
    <lineage>
        <taxon>Bacteria</taxon>
        <taxon>Pseudomonadati</taxon>
        <taxon>Pseudomonadota</taxon>
        <taxon>Alphaproteobacteria</taxon>
        <taxon>Candidatus Puniceispirillales</taxon>
        <taxon>Candidatus Puniceispirillaceae</taxon>
        <taxon>Candidatus Puniceispirillum</taxon>
    </lineage>
</organism>
<accession>D5BPD2</accession>
<comment type="subunit">
    <text evidence="9 10">Homodimer. Probably interacts with PlsY.</text>
</comment>
<dbReference type="HOGENOM" id="CLU_039379_1_0_5"/>
<dbReference type="InterPro" id="IPR012281">
    <property type="entry name" value="Phospholipid_synth_PlsX-like"/>
</dbReference>
<keyword evidence="7 10" id="KW-1208">Phospholipid metabolism</keyword>
<keyword evidence="2 10" id="KW-0963">Cytoplasm</keyword>
<dbReference type="GO" id="GO:0005737">
    <property type="term" value="C:cytoplasm"/>
    <property type="evidence" value="ECO:0007669"/>
    <property type="project" value="UniProtKB-SubCell"/>
</dbReference>
<dbReference type="Proteomes" id="UP000007460">
    <property type="component" value="Chromosome"/>
</dbReference>
<dbReference type="PANTHER" id="PTHR30100:SF1">
    <property type="entry name" value="PHOSPHATE ACYLTRANSFERASE"/>
    <property type="match status" value="1"/>
</dbReference>
<dbReference type="NCBIfam" id="TIGR00182">
    <property type="entry name" value="plsX"/>
    <property type="match status" value="1"/>
</dbReference>
<keyword evidence="5 10" id="KW-0443">Lipid metabolism</keyword>
<dbReference type="KEGG" id="apb:SAR116_0171"/>
<evidence type="ECO:0000256" key="7">
    <source>
        <dbReference type="ARBA" id="ARBA00023264"/>
    </source>
</evidence>
<dbReference type="eggNOG" id="COG0416">
    <property type="taxonomic scope" value="Bacteria"/>
</dbReference>
<comment type="function">
    <text evidence="10">Catalyzes the reversible formation of acyl-phosphate (acyl-PO(4)) from acyl-[acyl-carrier-protein] (acyl-ACP). This enzyme utilizes acyl-ACP as fatty acyl donor, but not acyl-CoA.</text>
</comment>
<dbReference type="GO" id="GO:0008654">
    <property type="term" value="P:phospholipid biosynthetic process"/>
    <property type="evidence" value="ECO:0007669"/>
    <property type="project" value="UniProtKB-KW"/>
</dbReference>
<dbReference type="AlphaFoldDB" id="D5BPD2"/>
<sequence>MGGDNAPEIVINGAELIKQRLPHIDLVFVGDETQIRGFLAQTKHLANAEVLHAVDAVSPDDTASQAVRRGKTTSMWQAIAEVADGRADAVVSAGNTGALMAMSKLQFRTMPGVTRPAIAGLLPSEKDIVCMLDLGANLEVDEENMVQFALMGQAFYHSLTEKERPVVGLLNVGEEEQKGHEYLRLASQQLSDPDLGVNYYGFIEGSDLVKGEVDVVVADGFSGNIALKTAEGVARLLSSFLRRSFTSSILSRLGYLLARSSMKELRRKMDPRRYNGAVFLGLNGIAVKSHGGTDALGFSNAIDVAANLVDHGFIPDVSNAIEKAALIREKRKLSDVE</sequence>
<evidence type="ECO:0000256" key="9">
    <source>
        <dbReference type="ARBA" id="ARBA00046608"/>
    </source>
</evidence>
<dbReference type="GO" id="GO:0043811">
    <property type="term" value="F:phosphate:acyl-[acyl carrier protein] acyltransferase activity"/>
    <property type="evidence" value="ECO:0007669"/>
    <property type="project" value="UniProtKB-UniRule"/>
</dbReference>
<evidence type="ECO:0000313" key="12">
    <source>
        <dbReference type="Proteomes" id="UP000007460"/>
    </source>
</evidence>
<dbReference type="InterPro" id="IPR003664">
    <property type="entry name" value="FA_synthesis"/>
</dbReference>
<dbReference type="EMBL" id="CP001751">
    <property type="protein sequence ID" value="ADE38414.1"/>
    <property type="molecule type" value="Genomic_DNA"/>
</dbReference>
<evidence type="ECO:0000313" key="11">
    <source>
        <dbReference type="EMBL" id="ADE38414.1"/>
    </source>
</evidence>
<evidence type="ECO:0000256" key="8">
    <source>
        <dbReference type="ARBA" id="ARBA00024069"/>
    </source>
</evidence>
<keyword evidence="6 10" id="KW-0594">Phospholipid biosynthesis</keyword>
<gene>
    <name evidence="10" type="primary">plsX</name>
    <name evidence="11" type="ordered locus">SAR116_0171</name>
</gene>
<reference evidence="11 12" key="1">
    <citation type="journal article" date="2010" name="J. Bacteriol.">
        <title>Complete genome sequence of "Candidatus Puniceispirillum marinum" IMCC1322, a representative of the SAR116 clade in the Alphaproteobacteria.</title>
        <authorList>
            <person name="Oh H.M."/>
            <person name="Kwon K.K."/>
            <person name="Kang I."/>
            <person name="Kang S.G."/>
            <person name="Lee J.H."/>
            <person name="Kim S.J."/>
            <person name="Cho J.C."/>
        </authorList>
    </citation>
    <scope>NUCLEOTIDE SEQUENCE [LARGE SCALE GENOMIC DNA]</scope>
    <source>
        <strain evidence="11 12">IMCC1322</strain>
    </source>
</reference>
<dbReference type="EC" id="2.3.1.274" evidence="8 10"/>
<dbReference type="HAMAP" id="MF_00019">
    <property type="entry name" value="PlsX"/>
    <property type="match status" value="1"/>
</dbReference>
<keyword evidence="12" id="KW-1185">Reference proteome</keyword>
<evidence type="ECO:0000256" key="1">
    <source>
        <dbReference type="ARBA" id="ARBA00001232"/>
    </source>
</evidence>